<evidence type="ECO:0000313" key="11">
    <source>
        <dbReference type="Ensembl" id="ENSPNAP00000007112.2"/>
    </source>
</evidence>
<reference evidence="11 12" key="1">
    <citation type="submission" date="2020-10" db="EMBL/GenBank/DDBJ databases">
        <title>Pygocentrus nattereri (red-bellied piranha) genome, fPygNat1, primary haplotype.</title>
        <authorList>
            <person name="Myers G."/>
            <person name="Meyer A."/>
            <person name="Karagic N."/>
            <person name="Pippel M."/>
            <person name="Winkler S."/>
            <person name="Tracey A."/>
            <person name="Wood J."/>
            <person name="Formenti G."/>
            <person name="Howe K."/>
            <person name="Fedrigo O."/>
            <person name="Jarvis E.D."/>
        </authorList>
    </citation>
    <scope>NUCLEOTIDE SEQUENCE [LARGE SCALE GENOMIC DNA]</scope>
</reference>
<evidence type="ECO:0000256" key="9">
    <source>
        <dbReference type="SAM" id="MobiDB-lite"/>
    </source>
</evidence>
<evidence type="ECO:0000256" key="5">
    <source>
        <dbReference type="ARBA" id="ARBA00022833"/>
    </source>
</evidence>
<reference evidence="11" key="3">
    <citation type="submission" date="2025-09" db="UniProtKB">
        <authorList>
            <consortium name="Ensembl"/>
        </authorList>
    </citation>
    <scope>IDENTIFICATION</scope>
</reference>
<dbReference type="Proteomes" id="UP001501920">
    <property type="component" value="Chromosome 14"/>
</dbReference>
<dbReference type="OMA" id="FKCKVAT"/>
<feature type="compositionally biased region" description="Basic and acidic residues" evidence="9">
    <location>
        <begin position="781"/>
        <end position="791"/>
    </location>
</feature>
<dbReference type="InterPro" id="IPR036236">
    <property type="entry name" value="Znf_C2H2_sf"/>
</dbReference>
<keyword evidence="12" id="KW-1185">Reference proteome</keyword>
<accession>A0A3B4C5G3</accession>
<organism evidence="11 12">
    <name type="scientific">Pygocentrus nattereri</name>
    <name type="common">Red-bellied piranha</name>
    <dbReference type="NCBI Taxonomy" id="42514"/>
    <lineage>
        <taxon>Eukaryota</taxon>
        <taxon>Metazoa</taxon>
        <taxon>Chordata</taxon>
        <taxon>Craniata</taxon>
        <taxon>Vertebrata</taxon>
        <taxon>Euteleostomi</taxon>
        <taxon>Actinopterygii</taxon>
        <taxon>Neopterygii</taxon>
        <taxon>Teleostei</taxon>
        <taxon>Ostariophysi</taxon>
        <taxon>Characiformes</taxon>
        <taxon>Characoidei</taxon>
        <taxon>Pygocentrus</taxon>
    </lineage>
</organism>
<keyword evidence="7" id="KW-0539">Nucleus</keyword>
<dbReference type="PANTHER" id="PTHR24392">
    <property type="entry name" value="ZINC FINGER PROTEIN"/>
    <property type="match status" value="1"/>
</dbReference>
<dbReference type="PROSITE" id="PS50157">
    <property type="entry name" value="ZINC_FINGER_C2H2_2"/>
    <property type="match status" value="1"/>
</dbReference>
<keyword evidence="6" id="KW-0238">DNA-binding</keyword>
<keyword evidence="5" id="KW-0862">Zinc</keyword>
<evidence type="ECO:0000256" key="6">
    <source>
        <dbReference type="ARBA" id="ARBA00023125"/>
    </source>
</evidence>
<evidence type="ECO:0000256" key="1">
    <source>
        <dbReference type="ARBA" id="ARBA00004123"/>
    </source>
</evidence>
<dbReference type="SMART" id="SM00355">
    <property type="entry name" value="ZnF_C2H2"/>
    <property type="match status" value="3"/>
</dbReference>
<evidence type="ECO:0000256" key="4">
    <source>
        <dbReference type="ARBA" id="ARBA00022771"/>
    </source>
</evidence>
<keyword evidence="4 8" id="KW-0863">Zinc-finger</keyword>
<keyword evidence="3" id="KW-0677">Repeat</keyword>
<dbReference type="PANTHER" id="PTHR24392:SF56">
    <property type="entry name" value="ZINC FINGER PROTEIN 510"/>
    <property type="match status" value="1"/>
</dbReference>
<comment type="subcellular location">
    <subcellularLocation>
        <location evidence="1">Nucleus</location>
    </subcellularLocation>
</comment>
<evidence type="ECO:0000256" key="2">
    <source>
        <dbReference type="ARBA" id="ARBA00022723"/>
    </source>
</evidence>
<dbReference type="GO" id="GO:0008270">
    <property type="term" value="F:zinc ion binding"/>
    <property type="evidence" value="ECO:0007669"/>
    <property type="project" value="UniProtKB-KW"/>
</dbReference>
<reference evidence="11" key="2">
    <citation type="submission" date="2025-08" db="UniProtKB">
        <authorList>
            <consortium name="Ensembl"/>
        </authorList>
    </citation>
    <scope>IDENTIFICATION</scope>
</reference>
<dbReference type="GO" id="GO:0005634">
    <property type="term" value="C:nucleus"/>
    <property type="evidence" value="ECO:0007669"/>
    <property type="project" value="UniProtKB-SubCell"/>
</dbReference>
<sequence>MKSTGLQQNFIWFVENKTKETLSRRLCCEKCRFSTKDIELFERHVAHHEEVTFSCTLCSHVSYSRVESQRHIVTHKGSYPYKCNWCSYGAVRRDYMVKHIQRIHGKPADGSFTTDCTLPNAKIEHLSQQQITDLCPDTSRTSSEPIQNVKLVSHSAGNVFSLLPSVSQPRPNAPYLVHLRPVPQTTSNQTHLICSTTAQSVTSTTCILPVSKTVSTPYSLPSTSHLVNKVPQSVSNPPNVKVNEIDHRLPGKTSLGKASSPSAPPRVHVSVPADRAVPQKTLFQSQVGAANEKTVIQSRTVSNNQVVCISADHTIQQNPLLQTQEGTVTEKTVIQSKSVSKNQIAFTVGTNTHLKTLLSNPLESFGQRAVEAQNVPTTLPAQRPVHTGVIRNIPLAHAVQRSLPSGTHPNSPVEQFGQGAPSFTLGTQCLDKTNRRKTRPNILAKRPAEKLEPSAQSCVQVELLAPLNQPIEHNRPLTVSCPEEITIPAGCLVELVEVKNVNGTRELELRLVPQQPTGPHPGSSRTTSADSTANRLSFKCKVATGVNGPTIHSTSNLQTNAIPESQVKGSHLKKHSTDVKVGVKDEPEVKVLWSKISVTETPGSLSGGYYNVPRAVARPLESHQPSTGRKNFGKATKPVTPVHQMHCRGSATSQSTNSVNVTVEGPLSKHRATRDSVNKPEDVESSYQGLPVISSVFSLCHSPEATLNGIHTRVGILDEHMVAVQTSGLGSQKNVGNVSTVCKTDMKTEEETSLTTENNPKSSLKLKKDCLLEDTKVPDAEVPEKRNDVEKSAATFPDDPEDKIMSEMCSSSTDAPQTNADQSQEVNISPLNWNQFSPQCEEREKASMSESNVLVQREGHPALPMNPTVALARIPSLDFYSLVESAKKVSRRATGEESVTARPVLCCTSNQQNVHERAIKLVLKRKRSESENRDSGQVPQPVLAQFAVQSPYKKHKKEKKSGKKHKSSKVMLGLHKIFVKGKIGKLWLTPLKEDQLVKLPAPNQPVVVLNLPNSLLQMVGQDVQTQKNCELISPSHSPHTQTEEATPAELVTQCPSFKMKLKKVQGRKYEVTELVLKGVSEKMIL</sequence>
<proteinExistence type="predicted"/>
<evidence type="ECO:0000256" key="7">
    <source>
        <dbReference type="ARBA" id="ARBA00023242"/>
    </source>
</evidence>
<dbReference type="AlphaFoldDB" id="A0A3B4C5G3"/>
<dbReference type="GO" id="GO:0003677">
    <property type="term" value="F:DNA binding"/>
    <property type="evidence" value="ECO:0007669"/>
    <property type="project" value="UniProtKB-KW"/>
</dbReference>
<feature type="compositionally biased region" description="Polar residues" evidence="9">
    <location>
        <begin position="523"/>
        <end position="532"/>
    </location>
</feature>
<evidence type="ECO:0000256" key="3">
    <source>
        <dbReference type="ARBA" id="ARBA00022737"/>
    </source>
</evidence>
<evidence type="ECO:0000259" key="10">
    <source>
        <dbReference type="PROSITE" id="PS50157"/>
    </source>
</evidence>
<evidence type="ECO:0000313" key="12">
    <source>
        <dbReference type="Proteomes" id="UP001501920"/>
    </source>
</evidence>
<protein>
    <recommendedName>
        <fullName evidence="10">C2H2-type domain-containing protein</fullName>
    </recommendedName>
</protein>
<feature type="region of interest" description="Disordered" evidence="9">
    <location>
        <begin position="402"/>
        <end position="427"/>
    </location>
</feature>
<dbReference type="GeneTree" id="ENSGT00940000160595"/>
<evidence type="ECO:0000256" key="8">
    <source>
        <dbReference type="PROSITE-ProRule" id="PRU00042"/>
    </source>
</evidence>
<dbReference type="STRING" id="42514.ENSPNAP00000007112"/>
<dbReference type="Ensembl" id="ENSPNAT00000002384.2">
    <property type="protein sequence ID" value="ENSPNAP00000007112.2"/>
    <property type="gene ID" value="ENSPNAG00000013008.2"/>
</dbReference>
<dbReference type="SUPFAM" id="SSF57667">
    <property type="entry name" value="beta-beta-alpha zinc fingers"/>
    <property type="match status" value="1"/>
</dbReference>
<feature type="region of interest" description="Disordered" evidence="9">
    <location>
        <begin position="511"/>
        <end position="532"/>
    </location>
</feature>
<dbReference type="Gene3D" id="3.30.160.60">
    <property type="entry name" value="Classic Zinc Finger"/>
    <property type="match status" value="1"/>
</dbReference>
<keyword evidence="2" id="KW-0479">Metal-binding</keyword>
<dbReference type="InterPro" id="IPR013087">
    <property type="entry name" value="Znf_C2H2_type"/>
</dbReference>
<feature type="domain" description="C2H2-type" evidence="10">
    <location>
        <begin position="53"/>
        <end position="80"/>
    </location>
</feature>
<dbReference type="GeneID" id="108431913"/>
<dbReference type="RefSeq" id="XP_017560886.1">
    <property type="nucleotide sequence ID" value="XM_017705397.2"/>
</dbReference>
<feature type="region of interest" description="Disordered" evidence="9">
    <location>
        <begin position="781"/>
        <end position="803"/>
    </location>
</feature>
<name>A0A3B4C5G3_PYGNA</name>
<feature type="compositionally biased region" description="Polar residues" evidence="9">
    <location>
        <begin position="402"/>
        <end position="413"/>
    </location>
</feature>